<dbReference type="EMBL" id="JADNRY010000058">
    <property type="protein sequence ID" value="KAF9068717.1"/>
    <property type="molecule type" value="Genomic_DNA"/>
</dbReference>
<gene>
    <name evidence="2" type="ORF">BDP27DRAFT_1403081</name>
</gene>
<feature type="transmembrane region" description="Helical" evidence="1">
    <location>
        <begin position="7"/>
        <end position="25"/>
    </location>
</feature>
<evidence type="ECO:0000313" key="3">
    <source>
        <dbReference type="Proteomes" id="UP000772434"/>
    </source>
</evidence>
<reference evidence="2" key="1">
    <citation type="submission" date="2020-11" db="EMBL/GenBank/DDBJ databases">
        <authorList>
            <consortium name="DOE Joint Genome Institute"/>
            <person name="Ahrendt S."/>
            <person name="Riley R."/>
            <person name="Andreopoulos W."/>
            <person name="Labutti K."/>
            <person name="Pangilinan J."/>
            <person name="Ruiz-Duenas F.J."/>
            <person name="Barrasa J.M."/>
            <person name="Sanchez-Garcia M."/>
            <person name="Camarero S."/>
            <person name="Miyauchi S."/>
            <person name="Serrano A."/>
            <person name="Linde D."/>
            <person name="Babiker R."/>
            <person name="Drula E."/>
            <person name="Ayuso-Fernandez I."/>
            <person name="Pacheco R."/>
            <person name="Padilla G."/>
            <person name="Ferreira P."/>
            <person name="Barriuso J."/>
            <person name="Kellner H."/>
            <person name="Castanera R."/>
            <person name="Alfaro M."/>
            <person name="Ramirez L."/>
            <person name="Pisabarro A.G."/>
            <person name="Kuo A."/>
            <person name="Tritt A."/>
            <person name="Lipzen A."/>
            <person name="He G."/>
            <person name="Yan M."/>
            <person name="Ng V."/>
            <person name="Cullen D."/>
            <person name="Martin F."/>
            <person name="Rosso M.-N."/>
            <person name="Henrissat B."/>
            <person name="Hibbett D."/>
            <person name="Martinez A.T."/>
            <person name="Grigoriev I.V."/>
        </authorList>
    </citation>
    <scope>NUCLEOTIDE SEQUENCE</scope>
    <source>
        <strain evidence="2">AH 40177</strain>
    </source>
</reference>
<organism evidence="2 3">
    <name type="scientific">Rhodocollybia butyracea</name>
    <dbReference type="NCBI Taxonomy" id="206335"/>
    <lineage>
        <taxon>Eukaryota</taxon>
        <taxon>Fungi</taxon>
        <taxon>Dikarya</taxon>
        <taxon>Basidiomycota</taxon>
        <taxon>Agaricomycotina</taxon>
        <taxon>Agaricomycetes</taxon>
        <taxon>Agaricomycetidae</taxon>
        <taxon>Agaricales</taxon>
        <taxon>Marasmiineae</taxon>
        <taxon>Omphalotaceae</taxon>
        <taxon>Rhodocollybia</taxon>
    </lineage>
</organism>
<proteinExistence type="predicted"/>
<keyword evidence="1" id="KW-1133">Transmembrane helix</keyword>
<feature type="transmembrane region" description="Helical" evidence="1">
    <location>
        <begin position="87"/>
        <end position="110"/>
    </location>
</feature>
<comment type="caution">
    <text evidence="2">The sequence shown here is derived from an EMBL/GenBank/DDBJ whole genome shotgun (WGS) entry which is preliminary data.</text>
</comment>
<dbReference type="AlphaFoldDB" id="A0A9P5U7D1"/>
<accession>A0A9P5U7D1</accession>
<dbReference type="OrthoDB" id="3124452at2759"/>
<evidence type="ECO:0000313" key="2">
    <source>
        <dbReference type="EMBL" id="KAF9068717.1"/>
    </source>
</evidence>
<feature type="transmembrane region" description="Helical" evidence="1">
    <location>
        <begin position="151"/>
        <end position="170"/>
    </location>
</feature>
<evidence type="ECO:0000256" key="1">
    <source>
        <dbReference type="SAM" id="Phobius"/>
    </source>
</evidence>
<feature type="transmembrane region" description="Helical" evidence="1">
    <location>
        <begin position="116"/>
        <end position="139"/>
    </location>
</feature>
<sequence length="178" mass="20678">MSLWEKFYFPYLAFSLLSVALFDALKPQQDSTIDAALIVLLPFSVGVSIWLLRRCTIQISSPLPRYWRHAPNHNDKRRVTESVEHSLVLLGFFHALLMSMRLLGIVFYGSPSEHRWAPIGLPFTMVFIAAYGKCLFLLGIQEYHWGYFRDVYWVLTLPIQFVLYIFHFLADLCLAESV</sequence>
<dbReference type="Proteomes" id="UP000772434">
    <property type="component" value="Unassembled WGS sequence"/>
</dbReference>
<keyword evidence="3" id="KW-1185">Reference proteome</keyword>
<name>A0A9P5U7D1_9AGAR</name>
<keyword evidence="1" id="KW-0472">Membrane</keyword>
<protein>
    <submittedName>
        <fullName evidence="2">Uncharacterized protein</fullName>
    </submittedName>
</protein>
<keyword evidence="1" id="KW-0812">Transmembrane</keyword>
<feature type="transmembrane region" description="Helical" evidence="1">
    <location>
        <begin position="31"/>
        <end position="52"/>
    </location>
</feature>